<keyword evidence="2 6" id="KW-0812">Transmembrane</keyword>
<evidence type="ECO:0000256" key="3">
    <source>
        <dbReference type="ARBA" id="ARBA00022989"/>
    </source>
</evidence>
<comment type="caution">
    <text evidence="8">The sequence shown here is derived from an EMBL/GenBank/DDBJ whole genome shotgun (WGS) entry which is preliminary data.</text>
</comment>
<comment type="subcellular location">
    <subcellularLocation>
        <location evidence="1">Membrane</location>
        <topology evidence="1">Single-pass membrane protein</topology>
    </subcellularLocation>
</comment>
<dbReference type="Pfam" id="PF13490">
    <property type="entry name" value="zf-HC2"/>
    <property type="match status" value="1"/>
</dbReference>
<gene>
    <name evidence="8" type="ORF">LGH74_00345</name>
</gene>
<evidence type="ECO:0000259" key="7">
    <source>
        <dbReference type="PROSITE" id="PS52015"/>
    </source>
</evidence>
<protein>
    <submittedName>
        <fullName evidence="8">TonB family protein</fullName>
    </submittedName>
</protein>
<dbReference type="Gene3D" id="3.30.1150.10">
    <property type="match status" value="1"/>
</dbReference>
<evidence type="ECO:0000256" key="2">
    <source>
        <dbReference type="ARBA" id="ARBA00022692"/>
    </source>
</evidence>
<evidence type="ECO:0000256" key="5">
    <source>
        <dbReference type="SAM" id="MobiDB-lite"/>
    </source>
</evidence>
<keyword evidence="4 6" id="KW-0472">Membrane</keyword>
<evidence type="ECO:0000313" key="8">
    <source>
        <dbReference type="EMBL" id="MCB2406411.1"/>
    </source>
</evidence>
<feature type="region of interest" description="Disordered" evidence="5">
    <location>
        <begin position="130"/>
        <end position="153"/>
    </location>
</feature>
<keyword evidence="3 6" id="KW-1133">Transmembrane helix</keyword>
<evidence type="ECO:0000256" key="1">
    <source>
        <dbReference type="ARBA" id="ARBA00004167"/>
    </source>
</evidence>
<feature type="compositionally biased region" description="Low complexity" evidence="5">
    <location>
        <begin position="133"/>
        <end position="153"/>
    </location>
</feature>
<sequence>MRPVNQPPVPPLPPAPDAAGHLALPLLRQYVAGTLPAAEQHRIEAHTLSCARCAEILEGLELTDPATTDAALRQLQLRLHQRVAQAEAPRRTLHLWQAAAAMLLLLLMSTAVWWGLRRPATHLESAPVAMQRPAAPAETAGAPAEAETEQAPVLAQKAAPAVAAAPAAASESAAVVAAAPARRPATARAAKRKPPVLIAANEPVAETMNQTQADAAADQAPAVALATPPAAAPVAKSEAAPAAAESKAKDESKATADTLHVLAVAPAKSKQARVAEEGAARKAALPPVPTISPQPVGGYIGLREYLRREGLFVPEPPARQLSGSVRVKFTVTAAGKLENFQILRSLRADYDSEAIRLLCEGPTWQPGAANGRRADQVVEISISF</sequence>
<dbReference type="InterPro" id="IPR027383">
    <property type="entry name" value="Znf_put"/>
</dbReference>
<evidence type="ECO:0000256" key="4">
    <source>
        <dbReference type="ARBA" id="ARBA00023136"/>
    </source>
</evidence>
<dbReference type="RefSeq" id="WP_226170236.1">
    <property type="nucleotide sequence ID" value="NZ_JAJADR010000001.1"/>
</dbReference>
<organism evidence="8 9">
    <name type="scientific">Hymenobacter lucidus</name>
    <dbReference type="NCBI Taxonomy" id="2880930"/>
    <lineage>
        <taxon>Bacteria</taxon>
        <taxon>Pseudomonadati</taxon>
        <taxon>Bacteroidota</taxon>
        <taxon>Cytophagia</taxon>
        <taxon>Cytophagales</taxon>
        <taxon>Hymenobacteraceae</taxon>
        <taxon>Hymenobacter</taxon>
    </lineage>
</organism>
<name>A0ABS8AMA2_9BACT</name>
<dbReference type="PROSITE" id="PS52015">
    <property type="entry name" value="TONB_CTD"/>
    <property type="match status" value="1"/>
</dbReference>
<reference evidence="8" key="1">
    <citation type="submission" date="2021-10" db="EMBL/GenBank/DDBJ databases">
        <authorList>
            <person name="Dean J.D."/>
            <person name="Kim M.K."/>
            <person name="Newey C.N."/>
            <person name="Stoker T.S."/>
            <person name="Thompson D.W."/>
            <person name="Grose J.H."/>
        </authorList>
    </citation>
    <scope>NUCLEOTIDE SEQUENCE</scope>
    <source>
        <strain evidence="8">BT178</strain>
    </source>
</reference>
<feature type="domain" description="TonB C-terminal" evidence="7">
    <location>
        <begin position="297"/>
        <end position="384"/>
    </location>
</feature>
<dbReference type="InterPro" id="IPR037682">
    <property type="entry name" value="TonB_C"/>
</dbReference>
<feature type="transmembrane region" description="Helical" evidence="6">
    <location>
        <begin position="95"/>
        <end position="116"/>
    </location>
</feature>
<evidence type="ECO:0000313" key="9">
    <source>
        <dbReference type="Proteomes" id="UP001165296"/>
    </source>
</evidence>
<proteinExistence type="predicted"/>
<dbReference type="Pfam" id="PF03544">
    <property type="entry name" value="TonB_C"/>
    <property type="match status" value="1"/>
</dbReference>
<dbReference type="NCBIfam" id="TIGR01352">
    <property type="entry name" value="tonB_Cterm"/>
    <property type="match status" value="1"/>
</dbReference>
<dbReference type="InterPro" id="IPR006260">
    <property type="entry name" value="TonB/TolA_C"/>
</dbReference>
<accession>A0ABS8AMA2</accession>
<evidence type="ECO:0000256" key="6">
    <source>
        <dbReference type="SAM" id="Phobius"/>
    </source>
</evidence>
<dbReference type="EMBL" id="JAJADR010000001">
    <property type="protein sequence ID" value="MCB2406411.1"/>
    <property type="molecule type" value="Genomic_DNA"/>
</dbReference>
<dbReference type="Proteomes" id="UP001165296">
    <property type="component" value="Unassembled WGS sequence"/>
</dbReference>
<keyword evidence="9" id="KW-1185">Reference proteome</keyword>
<dbReference type="SUPFAM" id="SSF74653">
    <property type="entry name" value="TolA/TonB C-terminal domain"/>
    <property type="match status" value="1"/>
</dbReference>